<name>A0A3N4PKK2_9BACT</name>
<dbReference type="GO" id="GO:0016787">
    <property type="term" value="F:hydrolase activity"/>
    <property type="evidence" value="ECO:0007669"/>
    <property type="project" value="UniProtKB-KW"/>
</dbReference>
<evidence type="ECO:0000313" key="4">
    <source>
        <dbReference type="Proteomes" id="UP000278351"/>
    </source>
</evidence>
<evidence type="ECO:0000313" key="3">
    <source>
        <dbReference type="EMBL" id="RPE08068.1"/>
    </source>
</evidence>
<evidence type="ECO:0000259" key="2">
    <source>
        <dbReference type="Pfam" id="PF00144"/>
    </source>
</evidence>
<dbReference type="OrthoDB" id="912546at2"/>
<reference evidence="3 4" key="1">
    <citation type="submission" date="2018-11" db="EMBL/GenBank/DDBJ databases">
        <title>Chitinophaga lutea sp.nov., isolate from arsenic contaminated soil.</title>
        <authorList>
            <person name="Zong Y."/>
        </authorList>
    </citation>
    <scope>NUCLEOTIDE SEQUENCE [LARGE SCALE GENOMIC DNA]</scope>
    <source>
        <strain evidence="3 4">ZY74</strain>
    </source>
</reference>
<feature type="domain" description="Beta-lactamase-related" evidence="2">
    <location>
        <begin position="51"/>
        <end position="200"/>
    </location>
</feature>
<dbReference type="SUPFAM" id="SSF56601">
    <property type="entry name" value="beta-lactamase/transpeptidase-like"/>
    <property type="match status" value="1"/>
</dbReference>
<proteinExistence type="predicted"/>
<keyword evidence="4" id="KW-1185">Reference proteome</keyword>
<protein>
    <submittedName>
        <fullName evidence="3">Class A beta-lactamase-related serine hydrolase</fullName>
    </submittedName>
</protein>
<feature type="chain" id="PRO_5018146416" evidence="1">
    <location>
        <begin position="18"/>
        <end position="375"/>
    </location>
</feature>
<organism evidence="3 4">
    <name type="scientific">Chitinophaga lutea</name>
    <dbReference type="NCBI Taxonomy" id="2488634"/>
    <lineage>
        <taxon>Bacteria</taxon>
        <taxon>Pseudomonadati</taxon>
        <taxon>Bacteroidota</taxon>
        <taxon>Chitinophagia</taxon>
        <taxon>Chitinophagales</taxon>
        <taxon>Chitinophagaceae</taxon>
        <taxon>Chitinophaga</taxon>
    </lineage>
</organism>
<dbReference type="InterPro" id="IPR012338">
    <property type="entry name" value="Beta-lactam/transpept-like"/>
</dbReference>
<accession>A0A3N4PKK2</accession>
<dbReference type="InterPro" id="IPR001466">
    <property type="entry name" value="Beta-lactam-related"/>
</dbReference>
<dbReference type="AlphaFoldDB" id="A0A3N4PKK2"/>
<dbReference type="PROSITE" id="PS51257">
    <property type="entry name" value="PROKAR_LIPOPROTEIN"/>
    <property type="match status" value="1"/>
</dbReference>
<feature type="signal peptide" evidence="1">
    <location>
        <begin position="1"/>
        <end position="17"/>
    </location>
</feature>
<evidence type="ECO:0000256" key="1">
    <source>
        <dbReference type="SAM" id="SignalP"/>
    </source>
</evidence>
<dbReference type="EMBL" id="RPDH01000002">
    <property type="protein sequence ID" value="RPE08068.1"/>
    <property type="molecule type" value="Genomic_DNA"/>
</dbReference>
<sequence length="375" mass="41380">MKTLLKHSLLAFTIAVAASSCIKDKGTTPKKFSVSKFKALLKAGILQSKETQPRGFSFVITQNGKWVDTCSGGYGYLVGDRISPMRPELEINIASVTKSITGVAALQLLKKNNLKVTDSIGPWLPAYFKAIKAVRDITFKELLTHRSGILTDATSYEAMKLLAQNGLENPAKPAFYSNMNFALFRAMIPYLYNKSFAQQTEAAMLPDSEGFENWMSQNYIAYMQKHVFTPIGIAEALCKPDGPSAMAFNEGPKLAYHQPGDWTHSSGGGGYYLSTMEMARFMAYLCHSETLLSKEQQAAMDKDLLGWDEDDSHMTIIGRSYGKGGLLVWDGGRGIQTVVVKYPNKVELAVSVNSWSGTKRQLSVIAKNAFNDAWE</sequence>
<dbReference type="PANTHER" id="PTHR43283">
    <property type="entry name" value="BETA-LACTAMASE-RELATED"/>
    <property type="match status" value="1"/>
</dbReference>
<dbReference type="Gene3D" id="3.40.710.10">
    <property type="entry name" value="DD-peptidase/beta-lactamase superfamily"/>
    <property type="match status" value="1"/>
</dbReference>
<dbReference type="InterPro" id="IPR050789">
    <property type="entry name" value="Diverse_Enzym_Activities"/>
</dbReference>
<keyword evidence="3" id="KW-0378">Hydrolase</keyword>
<comment type="caution">
    <text evidence="3">The sequence shown here is derived from an EMBL/GenBank/DDBJ whole genome shotgun (WGS) entry which is preliminary data.</text>
</comment>
<dbReference type="Proteomes" id="UP000278351">
    <property type="component" value="Unassembled WGS sequence"/>
</dbReference>
<gene>
    <name evidence="3" type="ORF">EGT74_13425</name>
</gene>
<keyword evidence="1" id="KW-0732">Signal</keyword>
<dbReference type="RefSeq" id="WP_123847067.1">
    <property type="nucleotide sequence ID" value="NZ_RPDH01000002.1"/>
</dbReference>
<dbReference type="Pfam" id="PF00144">
    <property type="entry name" value="Beta-lactamase"/>
    <property type="match status" value="1"/>
</dbReference>